<sequence length="182" mass="21095">MFTDQYQTCSSPDQEGEQHSHPLATELQILQTEIRKKDETIQEMENIIKSKDDIILAKDDVLRTINELFTQMTPQLDELRVSLTETRILKGKMLSARNFERIRGRETPARQKPPISAYLSVVSMLTDRIDYVERELGRIQAQVTKTGKEVGWKRDPLQGRRPITIWDPSKYLPQTEAPTSLR</sequence>
<organism evidence="2 3">
    <name type="scientific">Blattamonas nauphoetae</name>
    <dbReference type="NCBI Taxonomy" id="2049346"/>
    <lineage>
        <taxon>Eukaryota</taxon>
        <taxon>Metamonada</taxon>
        <taxon>Preaxostyla</taxon>
        <taxon>Oxymonadida</taxon>
        <taxon>Blattamonas</taxon>
    </lineage>
</organism>
<evidence type="ECO:0000256" key="1">
    <source>
        <dbReference type="SAM" id="MobiDB-lite"/>
    </source>
</evidence>
<gene>
    <name evidence="2" type="ORF">BLNAU_16459</name>
</gene>
<dbReference type="Proteomes" id="UP001281761">
    <property type="component" value="Unassembled WGS sequence"/>
</dbReference>
<name>A0ABQ9XEJ0_9EUKA</name>
<accession>A0ABQ9XEJ0</accession>
<protein>
    <submittedName>
        <fullName evidence="2">Uncharacterized protein</fullName>
    </submittedName>
</protein>
<comment type="caution">
    <text evidence="2">The sequence shown here is derived from an EMBL/GenBank/DDBJ whole genome shotgun (WGS) entry which is preliminary data.</text>
</comment>
<proteinExistence type="predicted"/>
<reference evidence="2 3" key="1">
    <citation type="journal article" date="2022" name="bioRxiv">
        <title>Genomics of Preaxostyla Flagellates Illuminates Evolutionary Transitions and the Path Towards Mitochondrial Loss.</title>
        <authorList>
            <person name="Novak L.V.F."/>
            <person name="Treitli S.C."/>
            <person name="Pyrih J."/>
            <person name="Halakuc P."/>
            <person name="Pipaliya S.V."/>
            <person name="Vacek V."/>
            <person name="Brzon O."/>
            <person name="Soukal P."/>
            <person name="Eme L."/>
            <person name="Dacks J.B."/>
            <person name="Karnkowska A."/>
            <person name="Elias M."/>
            <person name="Hampl V."/>
        </authorList>
    </citation>
    <scope>NUCLEOTIDE SEQUENCE [LARGE SCALE GENOMIC DNA]</scope>
    <source>
        <strain evidence="2">NAU3</strain>
        <tissue evidence="2">Gut</tissue>
    </source>
</reference>
<evidence type="ECO:0000313" key="3">
    <source>
        <dbReference type="Proteomes" id="UP001281761"/>
    </source>
</evidence>
<feature type="compositionally biased region" description="Polar residues" evidence="1">
    <location>
        <begin position="1"/>
        <end position="13"/>
    </location>
</feature>
<keyword evidence="3" id="KW-1185">Reference proteome</keyword>
<evidence type="ECO:0000313" key="2">
    <source>
        <dbReference type="EMBL" id="KAK2948640.1"/>
    </source>
</evidence>
<feature type="region of interest" description="Disordered" evidence="1">
    <location>
        <begin position="1"/>
        <end position="23"/>
    </location>
</feature>
<dbReference type="EMBL" id="JARBJD010000172">
    <property type="protein sequence ID" value="KAK2948640.1"/>
    <property type="molecule type" value="Genomic_DNA"/>
</dbReference>